<evidence type="ECO:0000256" key="8">
    <source>
        <dbReference type="SAM" id="MobiDB-lite"/>
    </source>
</evidence>
<accession>A0A1J0R438</accession>
<feature type="domain" description="Trypanosome variant surface glycoprotein A-type N-terminal" evidence="9">
    <location>
        <begin position="25"/>
        <end position="378"/>
    </location>
</feature>
<dbReference type="FunFam" id="4.10.110.20:FF:000001">
    <property type="entry name" value="Variant surface glycoprotein (VSG), putative"/>
    <property type="match status" value="1"/>
</dbReference>
<dbReference type="GO" id="GO:0098552">
    <property type="term" value="C:side of membrane"/>
    <property type="evidence" value="ECO:0007669"/>
    <property type="project" value="UniProtKB-KW"/>
</dbReference>
<evidence type="ECO:0000256" key="1">
    <source>
        <dbReference type="ARBA" id="ARBA00002523"/>
    </source>
</evidence>
<dbReference type="Gene3D" id="1.10.470.10">
    <property type="entry name" value="Variant Surface Glycoprotein, subunit A, domain 2"/>
    <property type="match status" value="1"/>
</dbReference>
<evidence type="ECO:0000256" key="3">
    <source>
        <dbReference type="ARBA" id="ARBA00022475"/>
    </source>
</evidence>
<sequence length="498" mass="52253">MEQSNRRRNQLSTAAVYLVAAAAATAVLTTKSSASNAAFDETGIKKLCAVATALSKVANVVNYKYKQIKLKMEAAEEAAFLAGNAAAAEADDSDSLVYAVTAEAARTCALEAAKELETLAPTATQATANAAKAAGAIAEIADFLRKISQGGTSGYCLGSSSTVTAAKSIEQLGCPSEYLEAIGEEPNLDADELGPQGYVKLATTSLKLGSAANSKCILTKQGSAASDVWQTSATGQTTLAGGFIKLTPHTSQGSEHIDIPTLNGASKWAFQDASGTPEKVFNSVGKLNQHQSTTCPADADALIEHVIQSGRVQRLLAATLGLEHPPQTTSDITAKAKNMISKLAGTGETQGKEIVTKIRAQTITIPSPKATEAKKLSEKPSGDEQRLATLLNHIRTRTQVTTLRKELEEARQSKNTKDTNKIAESDETCEKKGTGDNCKDGCKVEGEGANKKCVKDPTYKTPQTEGGEKESKTGTTNTTGSNSFVIKTSPLLLAFLLF</sequence>
<dbReference type="InterPro" id="IPR027446">
    <property type="entry name" value="VSG_C_dom_sf"/>
</dbReference>
<keyword evidence="3" id="KW-1003">Cell membrane</keyword>
<keyword evidence="6" id="KW-0325">Glycoprotein</keyword>
<dbReference type="Pfam" id="PF00913">
    <property type="entry name" value="Trypan_glycop"/>
    <property type="match status" value="1"/>
</dbReference>
<name>A0A1J0R438_9TRYP</name>
<dbReference type="VEuPathDB" id="TriTrypDB:Tb1125.11.20090"/>
<dbReference type="GO" id="GO:0042783">
    <property type="term" value="P:symbiont-mediated evasion of host immune response"/>
    <property type="evidence" value="ECO:0007669"/>
    <property type="project" value="InterPro"/>
</dbReference>
<dbReference type="SUPFAM" id="SSF118251">
    <property type="entry name" value="Variant surface glycoprotein MITAT 1.2, VSG 221, C-terminal domain"/>
    <property type="match status" value="1"/>
</dbReference>
<dbReference type="SUPFAM" id="SSF58087">
    <property type="entry name" value="Variant surface glycoprotein (N-terminal domain)"/>
    <property type="match status" value="1"/>
</dbReference>
<proteinExistence type="predicted"/>
<dbReference type="InterPro" id="IPR001812">
    <property type="entry name" value="Trypano_VSG_A_N_dom"/>
</dbReference>
<dbReference type="Gene3D" id="3.90.150.10">
    <property type="entry name" value="Variant Surface Glycoprotein, subunit A domain 1"/>
    <property type="match status" value="1"/>
</dbReference>
<reference evidence="10" key="1">
    <citation type="submission" date="2016-08" db="EMBL/GenBank/DDBJ databases">
        <title>VSG repertoire of Trypanosoma brucei EATRO 1125.</title>
        <authorList>
            <person name="Cross G.A."/>
        </authorList>
    </citation>
    <scope>NUCLEOTIDE SEQUENCE</scope>
    <source>
        <strain evidence="10">EATRO 1125</strain>
    </source>
</reference>
<evidence type="ECO:0000259" key="9">
    <source>
        <dbReference type="Pfam" id="PF00913"/>
    </source>
</evidence>
<keyword evidence="7" id="KW-0449">Lipoprotein</keyword>
<organism evidence="10">
    <name type="scientific">Trypanosoma brucei</name>
    <dbReference type="NCBI Taxonomy" id="5691"/>
    <lineage>
        <taxon>Eukaryota</taxon>
        <taxon>Discoba</taxon>
        <taxon>Euglenozoa</taxon>
        <taxon>Kinetoplastea</taxon>
        <taxon>Metakinetoplastina</taxon>
        <taxon>Trypanosomatida</taxon>
        <taxon>Trypanosomatidae</taxon>
        <taxon>Trypanosoma</taxon>
    </lineage>
</organism>
<evidence type="ECO:0000256" key="6">
    <source>
        <dbReference type="ARBA" id="ARBA00023180"/>
    </source>
</evidence>
<dbReference type="EMBL" id="KX698638">
    <property type="protein sequence ID" value="APD72594.1"/>
    <property type="molecule type" value="Genomic_DNA"/>
</dbReference>
<evidence type="ECO:0000256" key="7">
    <source>
        <dbReference type="ARBA" id="ARBA00023288"/>
    </source>
</evidence>
<protein>
    <submittedName>
        <fullName evidence="10">Variant surface glycoprotein 1125.43</fullName>
    </submittedName>
</protein>
<evidence type="ECO:0000256" key="5">
    <source>
        <dbReference type="ARBA" id="ARBA00023136"/>
    </source>
</evidence>
<comment type="function">
    <text evidence="1">VSG forms a coat on the surface of the parasite. The trypanosome evades the immune response of the host by expressing a series of antigenically distinct VSGs from an estimated 1000 VSG genes.</text>
</comment>
<dbReference type="Gene3D" id="4.10.110.20">
    <property type="entry name" value="Variant surface glycoprotein MITAT 1.2, VSG 221, C-terminal domain"/>
    <property type="match status" value="1"/>
</dbReference>
<evidence type="ECO:0000313" key="10">
    <source>
        <dbReference type="EMBL" id="APD72594.1"/>
    </source>
</evidence>
<dbReference type="GO" id="GO:0005886">
    <property type="term" value="C:plasma membrane"/>
    <property type="evidence" value="ECO:0007669"/>
    <property type="project" value="UniProtKB-SubCell"/>
</dbReference>
<dbReference type="VEuPathDB" id="TriTrypDB:Tb427_000246800"/>
<evidence type="ECO:0000256" key="4">
    <source>
        <dbReference type="ARBA" id="ARBA00022622"/>
    </source>
</evidence>
<dbReference type="AlphaFoldDB" id="A0A1J0R438"/>
<feature type="region of interest" description="Disordered" evidence="8">
    <location>
        <begin position="452"/>
        <end position="481"/>
    </location>
</feature>
<keyword evidence="4" id="KW-0336">GPI-anchor</keyword>
<evidence type="ECO:0000256" key="2">
    <source>
        <dbReference type="ARBA" id="ARBA00004609"/>
    </source>
</evidence>
<keyword evidence="5" id="KW-0472">Membrane</keyword>
<comment type="subcellular location">
    <subcellularLocation>
        <location evidence="2">Cell membrane</location>
        <topology evidence="2">Lipid-anchor</topology>
        <topology evidence="2">GPI-anchor</topology>
    </subcellularLocation>
</comment>